<dbReference type="Pfam" id="PF08818">
    <property type="entry name" value="DUF1801"/>
    <property type="match status" value="1"/>
</dbReference>
<feature type="domain" description="YdhG-like" evidence="1">
    <location>
        <begin position="28"/>
        <end position="127"/>
    </location>
</feature>
<protein>
    <recommendedName>
        <fullName evidence="1">YdhG-like domain-containing protein</fullName>
    </recommendedName>
</protein>
<dbReference type="STRING" id="13690.AX777_09525"/>
<proteinExistence type="predicted"/>
<evidence type="ECO:0000259" key="1">
    <source>
        <dbReference type="Pfam" id="PF08818"/>
    </source>
</evidence>
<dbReference type="PATRIC" id="fig|13690.10.peg.1663"/>
<dbReference type="AlphaFoldDB" id="A0A084EPS0"/>
<sequence>MATGENKTTETMADVAAYLDTVEPAERQADGRMVAALMARLSGEPPRLWGPSIIGFGRYHYRYDSGREGDMCRIGFSPRKAELVFYLAGLDDADFMALGKHRRGKGCLYVKRLADIDMGALEALIVQSLAHMDGLYPR</sequence>
<gene>
    <name evidence="2" type="ORF">CP98_01613</name>
</gene>
<evidence type="ECO:0000313" key="3">
    <source>
        <dbReference type="Proteomes" id="UP000028534"/>
    </source>
</evidence>
<name>A0A084EPS0_SPHYA</name>
<dbReference type="RefSeq" id="WP_037518451.1">
    <property type="nucleotide sequence ID" value="NZ_JAYSCB010000002.1"/>
</dbReference>
<organism evidence="2 3">
    <name type="scientific">Sphingobium yanoikuyae</name>
    <name type="common">Sphingomonas yanoikuyae</name>
    <dbReference type="NCBI Taxonomy" id="13690"/>
    <lineage>
        <taxon>Bacteria</taxon>
        <taxon>Pseudomonadati</taxon>
        <taxon>Pseudomonadota</taxon>
        <taxon>Alphaproteobacteria</taxon>
        <taxon>Sphingomonadales</taxon>
        <taxon>Sphingomonadaceae</taxon>
        <taxon>Sphingobium</taxon>
    </lineage>
</organism>
<dbReference type="EMBL" id="JGVR01000007">
    <property type="protein sequence ID" value="KEZ19962.1"/>
    <property type="molecule type" value="Genomic_DNA"/>
</dbReference>
<comment type="caution">
    <text evidence="2">The sequence shown here is derived from an EMBL/GenBank/DDBJ whole genome shotgun (WGS) entry which is preliminary data.</text>
</comment>
<accession>A0A084EPS0</accession>
<dbReference type="eggNOG" id="ENOG5032S5R">
    <property type="taxonomic scope" value="Bacteria"/>
</dbReference>
<evidence type="ECO:0000313" key="2">
    <source>
        <dbReference type="EMBL" id="KEZ19962.1"/>
    </source>
</evidence>
<reference evidence="2 3" key="1">
    <citation type="submission" date="2014-03" db="EMBL/GenBank/DDBJ databases">
        <title>Genome sequence of Sphingobium yanoikuyae B1.</title>
        <authorList>
            <person name="Gan H.M."/>
            <person name="Gan H.Y."/>
            <person name="Savka M.A."/>
        </authorList>
    </citation>
    <scope>NUCLEOTIDE SEQUENCE [LARGE SCALE GENOMIC DNA]</scope>
    <source>
        <strain evidence="2 3">B1</strain>
    </source>
</reference>
<dbReference type="Proteomes" id="UP000028534">
    <property type="component" value="Unassembled WGS sequence"/>
</dbReference>
<dbReference type="InterPro" id="IPR014922">
    <property type="entry name" value="YdhG-like"/>
</dbReference>